<dbReference type="Gene3D" id="3.40.50.1000">
    <property type="entry name" value="HAD superfamily/HAD-like"/>
    <property type="match status" value="1"/>
</dbReference>
<dbReference type="PANTHER" id="PTHR10000:SF8">
    <property type="entry name" value="HAD SUPERFAMILY HYDROLASE-LIKE, TYPE 3"/>
    <property type="match status" value="1"/>
</dbReference>
<dbReference type="SUPFAM" id="SSF56784">
    <property type="entry name" value="HAD-like"/>
    <property type="match status" value="1"/>
</dbReference>
<dbReference type="PROSITE" id="PS01229">
    <property type="entry name" value="COF_2"/>
    <property type="match status" value="1"/>
</dbReference>
<comment type="caution">
    <text evidence="2">The sequence shown here is derived from an EMBL/GenBank/DDBJ whole genome shotgun (WGS) entry which is preliminary data.</text>
</comment>
<dbReference type="Proteomes" id="UP001157017">
    <property type="component" value="Unassembled WGS sequence"/>
</dbReference>
<evidence type="ECO:0000313" key="3">
    <source>
        <dbReference type="Proteomes" id="UP001157017"/>
    </source>
</evidence>
<dbReference type="Pfam" id="PF08282">
    <property type="entry name" value="Hydrolase_3"/>
    <property type="match status" value="1"/>
</dbReference>
<dbReference type="InterPro" id="IPR054058">
    <property type="entry name" value="HTH_67"/>
</dbReference>
<protein>
    <submittedName>
        <fullName evidence="2">Uncharacterized protein</fullName>
    </submittedName>
</protein>
<dbReference type="EMBL" id="BSUZ01000001">
    <property type="protein sequence ID" value="GMA86900.1"/>
    <property type="molecule type" value="Genomic_DNA"/>
</dbReference>
<dbReference type="InterPro" id="IPR036412">
    <property type="entry name" value="HAD-like_sf"/>
</dbReference>
<feature type="region of interest" description="Disordered" evidence="1">
    <location>
        <begin position="86"/>
        <end position="109"/>
    </location>
</feature>
<name>A0ABQ6JI36_9ACTN</name>
<evidence type="ECO:0000256" key="1">
    <source>
        <dbReference type="SAM" id="MobiDB-lite"/>
    </source>
</evidence>
<organism evidence="2 3">
    <name type="scientific">Angustibacter aerolatus</name>
    <dbReference type="NCBI Taxonomy" id="1162965"/>
    <lineage>
        <taxon>Bacteria</taxon>
        <taxon>Bacillati</taxon>
        <taxon>Actinomycetota</taxon>
        <taxon>Actinomycetes</taxon>
        <taxon>Kineosporiales</taxon>
        <taxon>Kineosporiaceae</taxon>
    </lineage>
</organism>
<keyword evidence="3" id="KW-1185">Reference proteome</keyword>
<dbReference type="NCBIfam" id="NF047719">
    <property type="entry name" value="SCO6745_fam_HTH"/>
    <property type="match status" value="1"/>
</dbReference>
<dbReference type="InterPro" id="IPR023214">
    <property type="entry name" value="HAD_sf"/>
</dbReference>
<dbReference type="PANTHER" id="PTHR10000">
    <property type="entry name" value="PHOSPHOSERINE PHOSPHATASE"/>
    <property type="match status" value="1"/>
</dbReference>
<reference evidence="3" key="1">
    <citation type="journal article" date="2019" name="Int. J. Syst. Evol. Microbiol.">
        <title>The Global Catalogue of Microorganisms (GCM) 10K type strain sequencing project: providing services to taxonomists for standard genome sequencing and annotation.</title>
        <authorList>
            <consortium name="The Broad Institute Genomics Platform"/>
            <consortium name="The Broad Institute Genome Sequencing Center for Infectious Disease"/>
            <person name="Wu L."/>
            <person name="Ma J."/>
        </authorList>
    </citation>
    <scope>NUCLEOTIDE SEQUENCE [LARGE SCALE GENOMIC DNA]</scope>
    <source>
        <strain evidence="3">NBRC 108730</strain>
    </source>
</reference>
<accession>A0ABQ6JI36</accession>
<evidence type="ECO:0000313" key="2">
    <source>
        <dbReference type="EMBL" id="GMA86900.1"/>
    </source>
</evidence>
<gene>
    <name evidence="2" type="ORF">GCM10025868_21500</name>
</gene>
<dbReference type="Pfam" id="PF21863">
    <property type="entry name" value="HTH_67"/>
    <property type="match status" value="1"/>
</dbReference>
<sequence length="394" mass="41332">MVGWTAWLDVAPDDVSKAHGLQVVVDRLGLTAADVLAVGDGRNDLEMFAWAGRSVAMGQAPPDVLAAADEVCAPVERDGLADVLEQPARRGGRRVTGGGAAAAAADGDGDDELNRWARRAWAALDLLHVVHTFVPETQETARALGLDPRFAHFAMRAAPLGPVPPQVVAATFFVYDPALVARGLRDVWNVTTPEAVVAARVDVAAASLQRLAGEHLADDVLAEVLPLLAQAVGAASVAGRPLFAAWSSVPEPEAPLARLWLRATQVREHRGDGHMAALLHAPLDPVEALLLAGLGGTGLAFSRATRGWRHPDYLAGLARLRDRGLATGDALDDAALTDAGRALRADVERATDRAALAPWRAIGREATERAARLLHPARDAVLASGALPGSLLGR</sequence>
<proteinExistence type="predicted"/>